<reference evidence="2" key="1">
    <citation type="submission" date="2018-06" db="EMBL/GenBank/DDBJ databases">
        <authorList>
            <person name="Zhirakovskaya E."/>
        </authorList>
    </citation>
    <scope>NUCLEOTIDE SEQUENCE</scope>
</reference>
<accession>A0A3B0UQS1</accession>
<evidence type="ECO:0000256" key="1">
    <source>
        <dbReference type="SAM" id="Phobius"/>
    </source>
</evidence>
<dbReference type="EMBL" id="UOEU01000452">
    <property type="protein sequence ID" value="VAW33461.1"/>
    <property type="molecule type" value="Genomic_DNA"/>
</dbReference>
<keyword evidence="1" id="KW-0472">Membrane</keyword>
<proteinExistence type="predicted"/>
<feature type="non-terminal residue" evidence="2">
    <location>
        <position position="40"/>
    </location>
</feature>
<evidence type="ECO:0000313" key="2">
    <source>
        <dbReference type="EMBL" id="VAW33461.1"/>
    </source>
</evidence>
<protein>
    <submittedName>
        <fullName evidence="2">Uncharacterized protein</fullName>
    </submittedName>
</protein>
<feature type="transmembrane region" description="Helical" evidence="1">
    <location>
        <begin position="6"/>
        <end position="22"/>
    </location>
</feature>
<name>A0A3B0UQS1_9ZZZZ</name>
<keyword evidence="1" id="KW-1133">Transmembrane helix</keyword>
<gene>
    <name evidence="2" type="ORF">MNBD_CHLOROFLEXI01-2564</name>
</gene>
<dbReference type="AlphaFoldDB" id="A0A3B0UQS1"/>
<keyword evidence="1" id="KW-0812">Transmembrane</keyword>
<organism evidence="2">
    <name type="scientific">hydrothermal vent metagenome</name>
    <dbReference type="NCBI Taxonomy" id="652676"/>
    <lineage>
        <taxon>unclassified sequences</taxon>
        <taxon>metagenomes</taxon>
        <taxon>ecological metagenomes</taxon>
    </lineage>
</organism>
<sequence length="40" mass="4731">MRLLEIFIVITLLPPLIYALFFRSRPKWLAIFPIIGTLMI</sequence>